<accession>A0A8H4LS43</accession>
<evidence type="ECO:0000256" key="1">
    <source>
        <dbReference type="SAM" id="Phobius"/>
    </source>
</evidence>
<evidence type="ECO:0000313" key="2">
    <source>
        <dbReference type="EMBL" id="KAF4504136.1"/>
    </source>
</evidence>
<keyword evidence="1" id="KW-1133">Transmembrane helix</keyword>
<keyword evidence="1" id="KW-0812">Transmembrane</keyword>
<reference evidence="2 3" key="1">
    <citation type="journal article" date="2020" name="Genome Biol. Evol.">
        <title>A new high-quality draft genome assembly of the Chinese cordyceps Ophiocordyceps sinensis.</title>
        <authorList>
            <person name="Shu R."/>
            <person name="Zhang J."/>
            <person name="Meng Q."/>
            <person name="Zhang H."/>
            <person name="Zhou G."/>
            <person name="Li M."/>
            <person name="Wu P."/>
            <person name="Zhao Y."/>
            <person name="Chen C."/>
            <person name="Qin Q."/>
        </authorList>
    </citation>
    <scope>NUCLEOTIDE SEQUENCE [LARGE SCALE GENOMIC DNA]</scope>
    <source>
        <strain evidence="2 3">IOZ07</strain>
    </source>
</reference>
<evidence type="ECO:0000313" key="3">
    <source>
        <dbReference type="Proteomes" id="UP000557566"/>
    </source>
</evidence>
<keyword evidence="1" id="KW-0472">Membrane</keyword>
<organism evidence="2 3">
    <name type="scientific">Ophiocordyceps sinensis</name>
    <dbReference type="NCBI Taxonomy" id="72228"/>
    <lineage>
        <taxon>Eukaryota</taxon>
        <taxon>Fungi</taxon>
        <taxon>Dikarya</taxon>
        <taxon>Ascomycota</taxon>
        <taxon>Pezizomycotina</taxon>
        <taxon>Sordariomycetes</taxon>
        <taxon>Hypocreomycetidae</taxon>
        <taxon>Hypocreales</taxon>
        <taxon>Ophiocordycipitaceae</taxon>
        <taxon>Ophiocordyceps</taxon>
    </lineage>
</organism>
<comment type="caution">
    <text evidence="2">The sequence shown here is derived from an EMBL/GenBank/DDBJ whole genome shotgun (WGS) entry which is preliminary data.</text>
</comment>
<dbReference type="EMBL" id="JAAVMX010000012">
    <property type="protein sequence ID" value="KAF4504136.1"/>
    <property type="molecule type" value="Genomic_DNA"/>
</dbReference>
<dbReference type="AlphaFoldDB" id="A0A8H4LS43"/>
<name>A0A8H4LS43_9HYPO</name>
<keyword evidence="3" id="KW-1185">Reference proteome</keyword>
<gene>
    <name evidence="2" type="ORF">G6O67_008747</name>
</gene>
<dbReference type="Proteomes" id="UP000557566">
    <property type="component" value="Unassembled WGS sequence"/>
</dbReference>
<protein>
    <submittedName>
        <fullName evidence="2">Uncharacterized protein</fullName>
    </submittedName>
</protein>
<sequence>MHNARHSYSSWIVVGALLLMAKTIHHPVNMRLKPCNGTCSTNECHFRFRANDTCIDRTCTWSWDTEAARTISGATGYAQ</sequence>
<feature type="transmembrane region" description="Helical" evidence="1">
    <location>
        <begin position="6"/>
        <end position="24"/>
    </location>
</feature>
<proteinExistence type="predicted"/>